<keyword evidence="5 14" id="KW-0004">4Fe-4S</keyword>
<evidence type="ECO:0000256" key="7">
    <source>
        <dbReference type="ARBA" id="ARBA00022691"/>
    </source>
</evidence>
<dbReference type="InterPro" id="IPR034505">
    <property type="entry name" value="Coproporphyrinogen-III_oxidase"/>
</dbReference>
<feature type="binding site" evidence="15">
    <location>
        <position position="202"/>
    </location>
    <ligand>
        <name>S-adenosyl-L-methionine</name>
        <dbReference type="ChEBI" id="CHEBI:59789"/>
        <label>2</label>
    </ligand>
</feature>
<keyword evidence="7 14" id="KW-0949">S-adenosyl-L-methionine</keyword>
<keyword evidence="11 14" id="KW-0411">Iron-sulfur</keyword>
<dbReference type="UniPathway" id="UPA00251">
    <property type="reaction ID" value="UER00323"/>
</dbReference>
<comment type="subunit">
    <text evidence="4">Monomer.</text>
</comment>
<feature type="domain" description="Radical SAM core" evidence="17">
    <location>
        <begin position="41"/>
        <end position="281"/>
    </location>
</feature>
<dbReference type="PANTHER" id="PTHR13932">
    <property type="entry name" value="COPROPORPHYRINIGEN III OXIDASE"/>
    <property type="match status" value="1"/>
</dbReference>
<dbReference type="Gene3D" id="1.10.10.920">
    <property type="match status" value="1"/>
</dbReference>
<feature type="binding site" evidence="15">
    <location>
        <position position="322"/>
    </location>
    <ligand>
        <name>S-adenosyl-L-methionine</name>
        <dbReference type="ChEBI" id="CHEBI:59789"/>
        <label>1</label>
    </ligand>
</feature>
<dbReference type="InterPro" id="IPR013785">
    <property type="entry name" value="Aldolase_TIM"/>
</dbReference>
<dbReference type="InterPro" id="IPR004558">
    <property type="entry name" value="Coprogen_oxidase_HemN"/>
</dbReference>
<evidence type="ECO:0000259" key="17">
    <source>
        <dbReference type="PROSITE" id="PS51918"/>
    </source>
</evidence>
<evidence type="ECO:0000256" key="1">
    <source>
        <dbReference type="ARBA" id="ARBA00004496"/>
    </source>
</evidence>
<evidence type="ECO:0000256" key="4">
    <source>
        <dbReference type="ARBA" id="ARBA00011245"/>
    </source>
</evidence>
<dbReference type="SFLD" id="SFLDG01065">
    <property type="entry name" value="anaerobic_coproporphyrinogen-I"/>
    <property type="match status" value="1"/>
</dbReference>
<protein>
    <recommendedName>
        <fullName evidence="14">Coproporphyrinogen-III oxidase</fullName>
        <ecNumber evidence="14">1.3.98.3</ecNumber>
    </recommendedName>
</protein>
<evidence type="ECO:0000256" key="8">
    <source>
        <dbReference type="ARBA" id="ARBA00022723"/>
    </source>
</evidence>
<feature type="binding site" evidence="15">
    <location>
        <position position="165"/>
    </location>
    <ligand>
        <name>S-adenosyl-L-methionine</name>
        <dbReference type="ChEBI" id="CHEBI:59789"/>
        <label>2</label>
    </ligand>
</feature>
<comment type="caution">
    <text evidence="18">The sequence shown here is derived from an EMBL/GenBank/DDBJ whole genome shotgun (WGS) entry which is preliminary data.</text>
</comment>
<feature type="binding site" evidence="15">
    <location>
        <begin position="62"/>
        <end position="64"/>
    </location>
    <ligand>
        <name>S-adenosyl-L-methionine</name>
        <dbReference type="ChEBI" id="CHEBI:59789"/>
        <label>2</label>
    </ligand>
</feature>
<comment type="cofactor">
    <cofactor evidence="14 16">
        <name>[4Fe-4S] cluster</name>
        <dbReference type="ChEBI" id="CHEBI:49883"/>
    </cofactor>
    <text evidence="14 16">Binds 1 [4Fe-4S] cluster. The cluster is coordinated with 3 cysteines and an exchangeable S-adenosyl-L-methionine.</text>
</comment>
<dbReference type="Gene3D" id="3.20.20.70">
    <property type="entry name" value="Aldolase class I"/>
    <property type="match status" value="1"/>
</dbReference>
<dbReference type="AlphaFoldDB" id="A0A2T4YLW3"/>
<evidence type="ECO:0000256" key="2">
    <source>
        <dbReference type="ARBA" id="ARBA00004785"/>
    </source>
</evidence>
<feature type="binding site" evidence="16">
    <location>
        <position position="56"/>
    </location>
    <ligand>
        <name>[4Fe-4S] cluster</name>
        <dbReference type="ChEBI" id="CHEBI:49883"/>
        <note>4Fe-4S-S-AdoMet</note>
    </ligand>
</feature>
<dbReference type="PROSITE" id="PS51918">
    <property type="entry name" value="RADICAL_SAM"/>
    <property type="match status" value="1"/>
</dbReference>
<feature type="binding site" evidence="15">
    <location>
        <position position="177"/>
    </location>
    <ligand>
        <name>S-adenosyl-L-methionine</name>
        <dbReference type="ChEBI" id="CHEBI:59789"/>
        <label>2</label>
    </ligand>
</feature>
<dbReference type="Proteomes" id="UP000240996">
    <property type="component" value="Unassembled WGS sequence"/>
</dbReference>
<evidence type="ECO:0000256" key="12">
    <source>
        <dbReference type="ARBA" id="ARBA00023244"/>
    </source>
</evidence>
<keyword evidence="12 14" id="KW-0627">Porphyrin biosynthesis</keyword>
<gene>
    <name evidence="18" type="ORF">C8J24_2598</name>
</gene>
<evidence type="ECO:0000256" key="9">
    <source>
        <dbReference type="ARBA" id="ARBA00023002"/>
    </source>
</evidence>
<name>A0A2T4YLW3_9SPHN</name>
<evidence type="ECO:0000313" key="19">
    <source>
        <dbReference type="Proteomes" id="UP000240996"/>
    </source>
</evidence>
<evidence type="ECO:0000256" key="16">
    <source>
        <dbReference type="PIRSR" id="PIRSR000167-2"/>
    </source>
</evidence>
<keyword evidence="8 14" id="KW-0479">Metal-binding</keyword>
<dbReference type="Pfam" id="PF04055">
    <property type="entry name" value="Radical_SAM"/>
    <property type="match status" value="1"/>
</dbReference>
<dbReference type="SFLD" id="SFLDS00029">
    <property type="entry name" value="Radical_SAM"/>
    <property type="match status" value="1"/>
</dbReference>
<keyword evidence="6 14" id="KW-0963">Cytoplasm</keyword>
<feature type="binding site" evidence="16">
    <location>
        <position position="60"/>
    </location>
    <ligand>
        <name>[4Fe-4S] cluster</name>
        <dbReference type="ChEBI" id="CHEBI:49883"/>
        <note>4Fe-4S-S-AdoMet</note>
    </ligand>
</feature>
<evidence type="ECO:0000256" key="11">
    <source>
        <dbReference type="ARBA" id="ARBA00023014"/>
    </source>
</evidence>
<dbReference type="InterPro" id="IPR058240">
    <property type="entry name" value="rSAM_sf"/>
</dbReference>
<evidence type="ECO:0000256" key="13">
    <source>
        <dbReference type="ARBA" id="ARBA00048321"/>
    </source>
</evidence>
<proteinExistence type="inferred from homology"/>
<feature type="binding site" evidence="15">
    <location>
        <position position="138"/>
    </location>
    <ligand>
        <name>S-adenosyl-L-methionine</name>
        <dbReference type="ChEBI" id="CHEBI:59789"/>
        <label>1</label>
    </ligand>
</feature>
<dbReference type="InterPro" id="IPR006638">
    <property type="entry name" value="Elp3/MiaA/NifB-like_rSAM"/>
</dbReference>
<evidence type="ECO:0000256" key="6">
    <source>
        <dbReference type="ARBA" id="ARBA00022490"/>
    </source>
</evidence>
<dbReference type="PIRSF" id="PIRSF000167">
    <property type="entry name" value="HemN"/>
    <property type="match status" value="1"/>
</dbReference>
<feature type="binding site" evidence="16">
    <location>
        <position position="63"/>
    </location>
    <ligand>
        <name>[4Fe-4S] cluster</name>
        <dbReference type="ChEBI" id="CHEBI:49883"/>
        <note>4Fe-4S-S-AdoMet</note>
    </ligand>
</feature>
<evidence type="ECO:0000256" key="15">
    <source>
        <dbReference type="PIRSR" id="PIRSR000167-1"/>
    </source>
</evidence>
<feature type="binding site" evidence="15">
    <location>
        <position position="50"/>
    </location>
    <ligand>
        <name>S-adenosyl-L-methionine</name>
        <dbReference type="ChEBI" id="CHEBI:59789"/>
        <label>1</label>
    </ligand>
</feature>
<organism evidence="18 19">
    <name type="scientific">Sphingomonas aerolata</name>
    <dbReference type="NCBI Taxonomy" id="185951"/>
    <lineage>
        <taxon>Bacteria</taxon>
        <taxon>Pseudomonadati</taxon>
        <taxon>Pseudomonadota</taxon>
        <taxon>Alphaproteobacteria</taxon>
        <taxon>Sphingomonadales</taxon>
        <taxon>Sphingomonadaceae</taxon>
        <taxon>Sphingomonas</taxon>
    </lineage>
</organism>
<keyword evidence="9 14" id="KW-0560">Oxidoreductase</keyword>
<evidence type="ECO:0000256" key="14">
    <source>
        <dbReference type="PIRNR" id="PIRNR000167"/>
    </source>
</evidence>
<keyword evidence="10 14" id="KW-0408">Iron</keyword>
<dbReference type="InterPro" id="IPR007197">
    <property type="entry name" value="rSAM"/>
</dbReference>
<comment type="catalytic activity">
    <reaction evidence="13 14">
        <text>coproporphyrinogen III + 2 S-adenosyl-L-methionine = protoporphyrinogen IX + 2 5'-deoxyadenosine + 2 L-methionine + 2 CO2</text>
        <dbReference type="Rhea" id="RHEA:15425"/>
        <dbReference type="ChEBI" id="CHEBI:16526"/>
        <dbReference type="ChEBI" id="CHEBI:17319"/>
        <dbReference type="ChEBI" id="CHEBI:57307"/>
        <dbReference type="ChEBI" id="CHEBI:57309"/>
        <dbReference type="ChEBI" id="CHEBI:57844"/>
        <dbReference type="ChEBI" id="CHEBI:59789"/>
        <dbReference type="EC" id="1.3.98.3"/>
    </reaction>
</comment>
<keyword evidence="19" id="KW-1185">Reference proteome</keyword>
<dbReference type="EMBL" id="PZZN01000003">
    <property type="protein sequence ID" value="PTM44394.1"/>
    <property type="molecule type" value="Genomic_DNA"/>
</dbReference>
<dbReference type="GO" id="GO:0004109">
    <property type="term" value="F:coproporphyrinogen oxidase activity"/>
    <property type="evidence" value="ECO:0007669"/>
    <property type="project" value="InterPro"/>
</dbReference>
<dbReference type="GO" id="GO:0051539">
    <property type="term" value="F:4 iron, 4 sulfur cluster binding"/>
    <property type="evidence" value="ECO:0007669"/>
    <property type="project" value="UniProtKB-KW"/>
</dbReference>
<dbReference type="GO" id="GO:0051989">
    <property type="term" value="F:coproporphyrinogen dehydrogenase activity"/>
    <property type="evidence" value="ECO:0007669"/>
    <property type="project" value="UniProtKB-EC"/>
</dbReference>
<sequence>MWTYHPELLATPVPRYTSYPTAAEFGDDVGPVDMEEALAAIAPGTVVSLYLHIPYCRDICWYCGCNTGAANRAARLATYVERLEREIALVAQRVTGVRVGRIAFGGGSPNAIPPAAFLRLVESVRTAFDCTDAILSVEVDPRGFDRDWAGAIGRAGVSRVSLGVQTLDPQVQAAIGRVQPSEDIRRTTSLLREAGVGSINFDLMYGLPRQSEQSLRASIVESIAMAPDRLAVFGYAHVPHLVPRQRRIVADGLAGTAERFAQAALAHRLLVDAGYDRVGFDHFARPADALAQAAASGGLRRNFQGFTEDPAEILIGLGASAISDFPDRILQAEKNTGRYGMRIDAGALATCRGLRRSPEDRLRGRAIETILTRGTADLTALDGGADIRIRLTPFERYGLIAWEGSVLRLSEDALPYARVIASKLDAYRQTASARFSHAV</sequence>
<dbReference type="RefSeq" id="WP_107932974.1">
    <property type="nucleotide sequence ID" value="NZ_PZZN01000003.1"/>
</dbReference>
<evidence type="ECO:0000256" key="10">
    <source>
        <dbReference type="ARBA" id="ARBA00023004"/>
    </source>
</evidence>
<reference evidence="18 19" key="1">
    <citation type="submission" date="2018-04" db="EMBL/GenBank/DDBJ databases">
        <title>Genomic Encyclopedia of Type Strains, Phase III (KMG-III): the genomes of soil and plant-associated and newly described type strains.</title>
        <authorList>
            <person name="Whitman W."/>
        </authorList>
    </citation>
    <scope>NUCLEOTIDE SEQUENCE [LARGE SCALE GENOMIC DNA]</scope>
    <source>
        <strain evidence="18 19">NW12</strain>
    </source>
</reference>
<comment type="subcellular location">
    <subcellularLocation>
        <location evidence="1 14">Cytoplasm</location>
    </subcellularLocation>
</comment>
<accession>A0A2T4YLW3</accession>
<comment type="pathway">
    <text evidence="2 14">Porphyrin-containing compound metabolism; protoporphyrin-IX biosynthesis; protoporphyrinogen-IX from coproporphyrinogen-III (AdoMet route): step 1/1.</text>
</comment>
<comment type="similarity">
    <text evidence="3 14">Belongs to the anaerobic coproporphyrinogen-III oxidase family.</text>
</comment>
<dbReference type="GO" id="GO:0005737">
    <property type="term" value="C:cytoplasm"/>
    <property type="evidence" value="ECO:0007669"/>
    <property type="project" value="UniProtKB-SubCell"/>
</dbReference>
<evidence type="ECO:0000313" key="18">
    <source>
        <dbReference type="EMBL" id="PTM44394.1"/>
    </source>
</evidence>
<dbReference type="GO" id="GO:0046872">
    <property type="term" value="F:metal ion binding"/>
    <property type="evidence" value="ECO:0007669"/>
    <property type="project" value="UniProtKB-KW"/>
</dbReference>
<dbReference type="GO" id="GO:0006782">
    <property type="term" value="P:protoporphyrinogen IX biosynthetic process"/>
    <property type="evidence" value="ECO:0007669"/>
    <property type="project" value="UniProtKB-UniPathway"/>
</dbReference>
<dbReference type="SUPFAM" id="SSF102114">
    <property type="entry name" value="Radical SAM enzymes"/>
    <property type="match status" value="1"/>
</dbReference>
<dbReference type="PANTHER" id="PTHR13932:SF6">
    <property type="entry name" value="OXYGEN-INDEPENDENT COPROPORPHYRINOGEN III OXIDASE"/>
    <property type="match status" value="1"/>
</dbReference>
<evidence type="ECO:0000256" key="3">
    <source>
        <dbReference type="ARBA" id="ARBA00005493"/>
    </source>
</evidence>
<evidence type="ECO:0000256" key="5">
    <source>
        <dbReference type="ARBA" id="ARBA00022485"/>
    </source>
</evidence>
<dbReference type="SMART" id="SM00729">
    <property type="entry name" value="Elp3"/>
    <property type="match status" value="1"/>
</dbReference>
<feature type="binding site" evidence="15">
    <location>
        <position position="236"/>
    </location>
    <ligand>
        <name>S-adenosyl-L-methionine</name>
        <dbReference type="ChEBI" id="CHEBI:59789"/>
        <label>2</label>
    </ligand>
</feature>
<feature type="binding site" evidence="15">
    <location>
        <position position="106"/>
    </location>
    <ligand>
        <name>S-adenosyl-L-methionine</name>
        <dbReference type="ChEBI" id="CHEBI:59789"/>
        <label>1</label>
    </ligand>
</feature>
<dbReference type="EC" id="1.3.98.3" evidence="14"/>